<dbReference type="Pfam" id="PF02811">
    <property type="entry name" value="PHP"/>
    <property type="match status" value="1"/>
</dbReference>
<organism evidence="2 3">
    <name type="scientific">Tigheibacillus halophilus</name>
    <dbReference type="NCBI Taxonomy" id="361280"/>
    <lineage>
        <taxon>Bacteria</taxon>
        <taxon>Bacillati</taxon>
        <taxon>Bacillota</taxon>
        <taxon>Bacilli</taxon>
        <taxon>Bacillales</taxon>
        <taxon>Bacillaceae</taxon>
        <taxon>Tigheibacillus</taxon>
    </lineage>
</organism>
<dbReference type="SUPFAM" id="SSF89550">
    <property type="entry name" value="PHP domain-like"/>
    <property type="match status" value="1"/>
</dbReference>
<protein>
    <submittedName>
        <fullName evidence="2">PHP domain-containing protein</fullName>
    </submittedName>
</protein>
<dbReference type="Gene3D" id="3.20.20.140">
    <property type="entry name" value="Metal-dependent hydrolases"/>
    <property type="match status" value="1"/>
</dbReference>
<name>A0ABU5C8U8_9BACI</name>
<feature type="domain" description="PHP" evidence="1">
    <location>
        <begin position="3"/>
        <end position="53"/>
    </location>
</feature>
<dbReference type="InterPro" id="IPR016195">
    <property type="entry name" value="Pol/histidinol_Pase-like"/>
</dbReference>
<evidence type="ECO:0000313" key="3">
    <source>
        <dbReference type="Proteomes" id="UP001281447"/>
    </source>
</evidence>
<dbReference type="EMBL" id="JAWDIP010000003">
    <property type="protein sequence ID" value="MDY0395746.1"/>
    <property type="molecule type" value="Genomic_DNA"/>
</dbReference>
<sequence>MFDYHIHSDFSADCETPMEETIRHAIEIGMKEICFTEHIDFDYPDPSIVFELDLPAYDKKNKRIAVGE</sequence>
<evidence type="ECO:0000259" key="1">
    <source>
        <dbReference type="Pfam" id="PF02811"/>
    </source>
</evidence>
<accession>A0ABU5C8U8</accession>
<dbReference type="Proteomes" id="UP001281447">
    <property type="component" value="Unassembled WGS sequence"/>
</dbReference>
<reference evidence="2 3" key="1">
    <citation type="submission" date="2023-10" db="EMBL/GenBank/DDBJ databases">
        <title>Virgibacillus halophilus 5B73C genome.</title>
        <authorList>
            <person name="Miliotis G."/>
            <person name="Sengupta P."/>
            <person name="Hameed A."/>
            <person name="Chuvochina M."/>
            <person name="Mcdonagh F."/>
            <person name="Simpson A.C."/>
            <person name="Singh N.K."/>
            <person name="Rekha P.D."/>
            <person name="Raman K."/>
            <person name="Hugenholtz P."/>
            <person name="Venkateswaran K."/>
        </authorList>
    </citation>
    <scope>NUCLEOTIDE SEQUENCE [LARGE SCALE GENOMIC DNA]</scope>
    <source>
        <strain evidence="2 3">5B73C</strain>
    </source>
</reference>
<gene>
    <name evidence="2" type="ORF">RWE15_16615</name>
</gene>
<dbReference type="CDD" id="cd07432">
    <property type="entry name" value="PHP_HisPPase"/>
    <property type="match status" value="1"/>
</dbReference>
<evidence type="ECO:0000313" key="2">
    <source>
        <dbReference type="EMBL" id="MDY0395746.1"/>
    </source>
</evidence>
<proteinExistence type="predicted"/>
<dbReference type="InterPro" id="IPR004013">
    <property type="entry name" value="PHP_dom"/>
</dbReference>
<keyword evidence="3" id="KW-1185">Reference proteome</keyword>
<comment type="caution">
    <text evidence="2">The sequence shown here is derived from an EMBL/GenBank/DDBJ whole genome shotgun (WGS) entry which is preliminary data.</text>
</comment>